<reference evidence="1 2" key="1">
    <citation type="journal article" date="2018" name="PLoS ONE">
        <title>The draft genome of Kipferlia bialata reveals reductive genome evolution in fornicate parasites.</title>
        <authorList>
            <person name="Tanifuji G."/>
            <person name="Takabayashi S."/>
            <person name="Kume K."/>
            <person name="Takagi M."/>
            <person name="Nakayama T."/>
            <person name="Kamikawa R."/>
            <person name="Inagaki Y."/>
            <person name="Hashimoto T."/>
        </authorList>
    </citation>
    <scope>NUCLEOTIDE SEQUENCE [LARGE SCALE GENOMIC DNA]</scope>
    <source>
        <strain evidence="1">NY0173</strain>
    </source>
</reference>
<keyword evidence="2" id="KW-1185">Reference proteome</keyword>
<comment type="caution">
    <text evidence="1">The sequence shown here is derived from an EMBL/GenBank/DDBJ whole genome shotgun (WGS) entry which is preliminary data.</text>
</comment>
<dbReference type="AlphaFoldDB" id="A0A9K3D5F6"/>
<evidence type="ECO:0000313" key="1">
    <source>
        <dbReference type="EMBL" id="GIQ88402.1"/>
    </source>
</evidence>
<dbReference type="EMBL" id="BDIP01004040">
    <property type="protein sequence ID" value="GIQ88402.1"/>
    <property type="molecule type" value="Genomic_DNA"/>
</dbReference>
<name>A0A9K3D5F6_9EUKA</name>
<protein>
    <submittedName>
        <fullName evidence="1">Uncharacterized protein</fullName>
    </submittedName>
</protein>
<proteinExistence type="predicted"/>
<gene>
    <name evidence="1" type="ORF">KIPB_010645</name>
</gene>
<accession>A0A9K3D5F6</accession>
<sequence>RLSASPLSVQDSDAKITSITLSGQRGTVCVVGGDDILRRDMVRDIANLQCDILMVPWVGGVAAMKQSMYEALSTGATATIVASSSNGVSVSGPGLALAFTDYLTTDPRTVSTMIPTGRGISIMGYTQIPVEWLLGLCAAYALMCTLVTRLGVADTVKMPLCGMVASAEPDQVVILNLRGEDVSAPGPSLKLANVDMPDTTILPAVHDDGISPFAGAPAATPNMDPEEASCRDSVPTCVLMAEDTKSSDNMGIDGVAVELYDCSSSTIRKG</sequence>
<dbReference type="Proteomes" id="UP000265618">
    <property type="component" value="Unassembled WGS sequence"/>
</dbReference>
<evidence type="ECO:0000313" key="2">
    <source>
        <dbReference type="Proteomes" id="UP000265618"/>
    </source>
</evidence>
<feature type="non-terminal residue" evidence="1">
    <location>
        <position position="270"/>
    </location>
</feature>
<organism evidence="1 2">
    <name type="scientific">Kipferlia bialata</name>
    <dbReference type="NCBI Taxonomy" id="797122"/>
    <lineage>
        <taxon>Eukaryota</taxon>
        <taxon>Metamonada</taxon>
        <taxon>Carpediemonas-like organisms</taxon>
        <taxon>Kipferlia</taxon>
    </lineage>
</organism>